<evidence type="ECO:0000313" key="1">
    <source>
        <dbReference type="EMBL" id="KFZ32410.1"/>
    </source>
</evidence>
<gene>
    <name evidence="1" type="ORF">JS44_08570</name>
</gene>
<protein>
    <submittedName>
        <fullName evidence="1">Uncharacterized protein</fullName>
    </submittedName>
</protein>
<organism evidence="1">
    <name type="scientific">Anoxybacillus flavithermus</name>
    <dbReference type="NCBI Taxonomy" id="33934"/>
    <lineage>
        <taxon>Bacteria</taxon>
        <taxon>Bacillati</taxon>
        <taxon>Bacillota</taxon>
        <taxon>Bacilli</taxon>
        <taxon>Bacillales</taxon>
        <taxon>Anoxybacillaceae</taxon>
        <taxon>Anoxybacillus</taxon>
    </lineage>
</organism>
<dbReference type="EMBL" id="JPZO01000046">
    <property type="protein sequence ID" value="KFZ32410.1"/>
    <property type="molecule type" value="Genomic_DNA"/>
</dbReference>
<name>A0A094IXJ9_9BACL</name>
<dbReference type="AlphaFoldDB" id="A0A094IXJ9"/>
<sequence>MTSVYPNKCTARVKFEDADDLISAELQVVVRGSLNNKDYWMPKSVNTYYVFLQNKKWVYRWVYLFKAVAASCKC</sequence>
<reference evidence="1" key="1">
    <citation type="submission" date="2014-08" db="EMBL/GenBank/DDBJ databases">
        <title>Fullgenome sequencing of Anoxybacillus sp.25 isolate from Garga hot-spring Russia.</title>
        <authorList>
            <person name="Rozanov A.S."/>
            <person name="Kotenko A.V."/>
            <person name="Malup T.K."/>
            <person name="Peltek S.E."/>
        </authorList>
    </citation>
    <scope>NUCLEOTIDE SEQUENCE [LARGE SCALE GENOMIC DNA]</scope>
    <source>
        <strain evidence="1">25</strain>
    </source>
</reference>
<proteinExistence type="predicted"/>
<comment type="caution">
    <text evidence="1">The sequence shown here is derived from an EMBL/GenBank/DDBJ whole genome shotgun (WGS) entry which is preliminary data.</text>
</comment>
<accession>A0A094IXJ9</accession>